<reference evidence="11 12" key="1">
    <citation type="submission" date="2023-01" db="EMBL/GenBank/DDBJ databases">
        <title>Analysis of 21 Apiospora genomes using comparative genomics revels a genus with tremendous synthesis potential of carbohydrate active enzymes and secondary metabolites.</title>
        <authorList>
            <person name="Sorensen T."/>
        </authorList>
    </citation>
    <scope>NUCLEOTIDE SEQUENCE [LARGE SCALE GENOMIC DNA]</scope>
    <source>
        <strain evidence="11 12">CBS 83171</strain>
    </source>
</reference>
<evidence type="ECO:0000259" key="10">
    <source>
        <dbReference type="PROSITE" id="PS51194"/>
    </source>
</evidence>
<dbReference type="PROSITE" id="PS51194">
    <property type="entry name" value="HELICASE_CTER"/>
    <property type="match status" value="1"/>
</dbReference>
<dbReference type="InterPro" id="IPR027417">
    <property type="entry name" value="P-loop_NTPase"/>
</dbReference>
<keyword evidence="5" id="KW-0862">Zinc</keyword>
<dbReference type="SUPFAM" id="SSF52540">
    <property type="entry name" value="P-loop containing nucleoside triphosphate hydrolases"/>
    <property type="match status" value="2"/>
</dbReference>
<evidence type="ECO:0000259" key="9">
    <source>
        <dbReference type="PROSITE" id="PS51192"/>
    </source>
</evidence>
<dbReference type="CDD" id="cd18008">
    <property type="entry name" value="DEXDc_SHPRH-like"/>
    <property type="match status" value="1"/>
</dbReference>
<dbReference type="PROSITE" id="PS50089">
    <property type="entry name" value="ZF_RING_2"/>
    <property type="match status" value="1"/>
</dbReference>
<proteinExistence type="predicted"/>
<accession>A0ABR1W4E6</accession>
<protein>
    <submittedName>
        <fullName evidence="11">Uncharacterized protein</fullName>
    </submittedName>
</protein>
<evidence type="ECO:0000256" key="6">
    <source>
        <dbReference type="ARBA" id="ARBA00022840"/>
    </source>
</evidence>
<feature type="domain" description="RING-type" evidence="8">
    <location>
        <begin position="519"/>
        <end position="566"/>
    </location>
</feature>
<evidence type="ECO:0000313" key="11">
    <source>
        <dbReference type="EMBL" id="KAK8078341.1"/>
    </source>
</evidence>
<keyword evidence="4" id="KW-0378">Hydrolase</keyword>
<dbReference type="InterPro" id="IPR014001">
    <property type="entry name" value="Helicase_ATP-bd"/>
</dbReference>
<keyword evidence="3 7" id="KW-0863">Zinc-finger</keyword>
<keyword evidence="1" id="KW-0479">Metal-binding</keyword>
<dbReference type="PROSITE" id="PS51192">
    <property type="entry name" value="HELICASE_ATP_BIND_1"/>
    <property type="match status" value="1"/>
</dbReference>
<evidence type="ECO:0000256" key="7">
    <source>
        <dbReference type="PROSITE-ProRule" id="PRU00175"/>
    </source>
</evidence>
<evidence type="ECO:0000256" key="2">
    <source>
        <dbReference type="ARBA" id="ARBA00022741"/>
    </source>
</evidence>
<dbReference type="SMART" id="SM00487">
    <property type="entry name" value="DEXDc"/>
    <property type="match status" value="1"/>
</dbReference>
<dbReference type="InterPro" id="IPR017907">
    <property type="entry name" value="Znf_RING_CS"/>
</dbReference>
<dbReference type="Gene3D" id="3.40.50.10810">
    <property type="entry name" value="Tandem AAA-ATPase domain"/>
    <property type="match status" value="1"/>
</dbReference>
<dbReference type="InterPro" id="IPR050628">
    <property type="entry name" value="SNF2_RAD54_helicase_TF"/>
</dbReference>
<dbReference type="Pfam" id="PF00176">
    <property type="entry name" value="SNF2-rel_dom"/>
    <property type="match status" value="1"/>
</dbReference>
<dbReference type="InterPro" id="IPR038718">
    <property type="entry name" value="SNF2-like_sf"/>
</dbReference>
<dbReference type="PANTHER" id="PTHR45626">
    <property type="entry name" value="TRANSCRIPTION TERMINATION FACTOR 2-RELATED"/>
    <property type="match status" value="1"/>
</dbReference>
<dbReference type="Pfam" id="PF00271">
    <property type="entry name" value="Helicase_C"/>
    <property type="match status" value="1"/>
</dbReference>
<evidence type="ECO:0000256" key="4">
    <source>
        <dbReference type="ARBA" id="ARBA00022801"/>
    </source>
</evidence>
<evidence type="ECO:0000259" key="8">
    <source>
        <dbReference type="PROSITE" id="PS50089"/>
    </source>
</evidence>
<dbReference type="EMBL" id="JAQQWM010000002">
    <property type="protein sequence ID" value="KAK8078341.1"/>
    <property type="molecule type" value="Genomic_DNA"/>
</dbReference>
<evidence type="ECO:0000256" key="3">
    <source>
        <dbReference type="ARBA" id="ARBA00022771"/>
    </source>
</evidence>
<evidence type="ECO:0000256" key="1">
    <source>
        <dbReference type="ARBA" id="ARBA00022723"/>
    </source>
</evidence>
<evidence type="ECO:0000256" key="5">
    <source>
        <dbReference type="ARBA" id="ARBA00022833"/>
    </source>
</evidence>
<gene>
    <name evidence="11" type="ORF">PG996_004511</name>
</gene>
<dbReference type="PANTHER" id="PTHR45626:SF52">
    <property type="entry name" value="SINGLE-STRANDED DNA-DEPENDENT ATPASE (EUROFUNG)"/>
    <property type="match status" value="1"/>
</dbReference>
<dbReference type="Gene3D" id="3.40.50.300">
    <property type="entry name" value="P-loop containing nucleotide triphosphate hydrolases"/>
    <property type="match status" value="1"/>
</dbReference>
<feature type="domain" description="Helicase C-terminal" evidence="10">
    <location>
        <begin position="594"/>
        <end position="765"/>
    </location>
</feature>
<dbReference type="CDD" id="cd18793">
    <property type="entry name" value="SF2_C_SNF"/>
    <property type="match status" value="1"/>
</dbReference>
<keyword evidence="2" id="KW-0547">Nucleotide-binding</keyword>
<name>A0ABR1W4E6_9PEZI</name>
<dbReference type="SUPFAM" id="SSF57850">
    <property type="entry name" value="RING/U-box"/>
    <property type="match status" value="1"/>
</dbReference>
<comment type="caution">
    <text evidence="11">The sequence shown here is derived from an EMBL/GenBank/DDBJ whole genome shotgun (WGS) entry which is preliminary data.</text>
</comment>
<dbReference type="InterPro" id="IPR001650">
    <property type="entry name" value="Helicase_C-like"/>
</dbReference>
<feature type="domain" description="Helicase ATP-binding" evidence="9">
    <location>
        <begin position="216"/>
        <end position="390"/>
    </location>
</feature>
<dbReference type="SMART" id="SM00490">
    <property type="entry name" value="HELICc"/>
    <property type="match status" value="1"/>
</dbReference>
<keyword evidence="6" id="KW-0067">ATP-binding</keyword>
<dbReference type="InterPro" id="IPR000330">
    <property type="entry name" value="SNF2_N"/>
</dbReference>
<sequence length="779" mass="86344">MSPEVRVQVCGPLAVLQHVESSAFMGTVSQETTAVIRDLLKYDVKISGTAKPPTGLELLLYSHLSDAGPIGDYLSDSGWFLQQPDSYDRSTTYHNPHWLLRPGTEQVPACHQDSTGSMKAPGLGTVEKSEIAELLDSATGPSNFNMTQINELLITELKSHQAKALSMMTEKESGRLQDNDFPSLWTTTHDEKHNATRYVNTVTKAKRSEMPPICLGGLLADDMGLGKTLTALALIAGTMVREASGKYKSSGPTLIVAPLSTIPNWEHQIEKHLRHERIRVMLYHGSTRTRSPVTLSSHDIIITTYDTIRTESLATPRKGSQKPLETTPGLQSIQWHRIILDEAHLIRNRLSKTFKAVQALKSRHRWCVTGTPIQNSLDDLASLVEFLQVYPFNSPGAFRDTFVHSRQSWERLKSLIQCIAIRRTKATMENEIDLPPKREIVQSVHLDSGERMVYDLIKRHFALSIDSGGSAMNAFSLLLRLRQVCNHGDALLPANLQKWIGQARLFSDQGLVLPDTASCEMCNGVSATKQSELLILPCFHQLCHTCVSWHGKPQKGKKIPICTICEAPLSESAELAPTTASQSPLLQNYTPSSKVRALLKRLEDDKTEASRTKTCVAKSVVFSTWTSMLNQIGNGLAGNGIPYQRLDGSRSLTQRRQALNDFRCRPDCQVLLATLGAAGIGVDLTMATRVHIVEPGWNPMLERQALDRVHRLGQTKEVIAISYIVSDSDSVEEYIRKRQEWKLDMIAASLGCSGGSRQSSLEESFLQGLKESLGIELSR</sequence>
<dbReference type="Proteomes" id="UP001446871">
    <property type="component" value="Unassembled WGS sequence"/>
</dbReference>
<keyword evidence="12" id="KW-1185">Reference proteome</keyword>
<dbReference type="InterPro" id="IPR049730">
    <property type="entry name" value="SNF2/RAD54-like_C"/>
</dbReference>
<dbReference type="PROSITE" id="PS00518">
    <property type="entry name" value="ZF_RING_1"/>
    <property type="match status" value="1"/>
</dbReference>
<evidence type="ECO:0000313" key="12">
    <source>
        <dbReference type="Proteomes" id="UP001446871"/>
    </source>
</evidence>
<dbReference type="InterPro" id="IPR001841">
    <property type="entry name" value="Znf_RING"/>
</dbReference>
<organism evidence="11 12">
    <name type="scientific">Apiospora saccharicola</name>
    <dbReference type="NCBI Taxonomy" id="335842"/>
    <lineage>
        <taxon>Eukaryota</taxon>
        <taxon>Fungi</taxon>
        <taxon>Dikarya</taxon>
        <taxon>Ascomycota</taxon>
        <taxon>Pezizomycotina</taxon>
        <taxon>Sordariomycetes</taxon>
        <taxon>Xylariomycetidae</taxon>
        <taxon>Amphisphaeriales</taxon>
        <taxon>Apiosporaceae</taxon>
        <taxon>Apiospora</taxon>
    </lineage>
</organism>